<accession>A0AAV2MFK5</accession>
<feature type="transmembrane region" description="Helical" evidence="2">
    <location>
        <begin position="121"/>
        <end position="139"/>
    </location>
</feature>
<sequence>MNFTTEKEEVNFLRIENQRLKAVVVDKEAEISSQEEKFQMMKQGYTEDFHYLSAKFQISIGSLPIQEKGVQTDPTHVETAVQILTSEEMDTGESAEPTLLQASMGEDCSFWSRFKTVAKKGAVASLAVVALGYSLSFYATETFGFQTFTDLSPY</sequence>
<evidence type="ECO:0000313" key="4">
    <source>
        <dbReference type="Proteomes" id="UP001497482"/>
    </source>
</evidence>
<reference evidence="3 4" key="1">
    <citation type="submission" date="2024-04" db="EMBL/GenBank/DDBJ databases">
        <authorList>
            <person name="Waldvogel A.-M."/>
            <person name="Schoenle A."/>
        </authorList>
    </citation>
    <scope>NUCLEOTIDE SEQUENCE [LARGE SCALE GENOMIC DNA]</scope>
</reference>
<keyword evidence="1" id="KW-0175">Coiled coil</keyword>
<evidence type="ECO:0000313" key="3">
    <source>
        <dbReference type="EMBL" id="CAL1612131.1"/>
    </source>
</evidence>
<evidence type="ECO:0000256" key="1">
    <source>
        <dbReference type="SAM" id="Coils"/>
    </source>
</evidence>
<proteinExistence type="predicted"/>
<organism evidence="3 4">
    <name type="scientific">Knipowitschia caucasica</name>
    <name type="common">Caucasian dwarf goby</name>
    <name type="synonym">Pomatoschistus caucasicus</name>
    <dbReference type="NCBI Taxonomy" id="637954"/>
    <lineage>
        <taxon>Eukaryota</taxon>
        <taxon>Metazoa</taxon>
        <taxon>Chordata</taxon>
        <taxon>Craniata</taxon>
        <taxon>Vertebrata</taxon>
        <taxon>Euteleostomi</taxon>
        <taxon>Actinopterygii</taxon>
        <taxon>Neopterygii</taxon>
        <taxon>Teleostei</taxon>
        <taxon>Neoteleostei</taxon>
        <taxon>Acanthomorphata</taxon>
        <taxon>Gobiaria</taxon>
        <taxon>Gobiiformes</taxon>
        <taxon>Gobioidei</taxon>
        <taxon>Gobiidae</taxon>
        <taxon>Gobiinae</taxon>
        <taxon>Knipowitschia</taxon>
    </lineage>
</organism>
<gene>
    <name evidence="3" type="ORF">KC01_LOCUS38486</name>
</gene>
<keyword evidence="2" id="KW-1133">Transmembrane helix</keyword>
<keyword evidence="4" id="KW-1185">Reference proteome</keyword>
<protein>
    <submittedName>
        <fullName evidence="3">Uncharacterized protein</fullName>
    </submittedName>
</protein>
<evidence type="ECO:0000256" key="2">
    <source>
        <dbReference type="SAM" id="Phobius"/>
    </source>
</evidence>
<keyword evidence="2" id="KW-0472">Membrane</keyword>
<feature type="coiled-coil region" evidence="1">
    <location>
        <begin position="10"/>
        <end position="37"/>
    </location>
</feature>
<dbReference type="Proteomes" id="UP001497482">
    <property type="component" value="Chromosome 7"/>
</dbReference>
<keyword evidence="2" id="KW-0812">Transmembrane</keyword>
<name>A0AAV2MFK5_KNICA</name>
<dbReference type="AlphaFoldDB" id="A0AAV2MFK5"/>
<dbReference type="EMBL" id="OZ035829">
    <property type="protein sequence ID" value="CAL1612131.1"/>
    <property type="molecule type" value="Genomic_DNA"/>
</dbReference>